<dbReference type="Pfam" id="PF00067">
    <property type="entry name" value="p450"/>
    <property type="match status" value="2"/>
</dbReference>
<evidence type="ECO:0000313" key="5">
    <source>
        <dbReference type="Proteomes" id="UP000660729"/>
    </source>
</evidence>
<dbReference type="GO" id="GO:0020037">
    <property type="term" value="F:heme binding"/>
    <property type="evidence" value="ECO:0007669"/>
    <property type="project" value="InterPro"/>
</dbReference>
<dbReference type="GO" id="GO:0004497">
    <property type="term" value="F:monooxygenase activity"/>
    <property type="evidence" value="ECO:0007669"/>
    <property type="project" value="UniProtKB-KW"/>
</dbReference>
<reference evidence="4" key="1">
    <citation type="submission" date="2020-04" db="EMBL/GenBank/DDBJ databases">
        <title>Draft genome resource of the tomato pathogen Pseudocercospora fuligena.</title>
        <authorList>
            <person name="Zaccaron A."/>
        </authorList>
    </citation>
    <scope>NUCLEOTIDE SEQUENCE</scope>
    <source>
        <strain evidence="4">PF001</strain>
    </source>
</reference>
<keyword evidence="5" id="KW-1185">Reference proteome</keyword>
<keyword evidence="3" id="KW-0812">Transmembrane</keyword>
<dbReference type="OrthoDB" id="1470350at2759"/>
<dbReference type="InterPro" id="IPR050121">
    <property type="entry name" value="Cytochrome_P450_monoxygenase"/>
</dbReference>
<protein>
    <submittedName>
        <fullName evidence="4">Cytochrome P450 monooxygenase</fullName>
    </submittedName>
</protein>
<keyword evidence="3" id="KW-1133">Transmembrane helix</keyword>
<dbReference type="PANTHER" id="PTHR24305:SF96">
    <property type="entry name" value="CYTOCHROME P450 MONOOXYGENASE STCB-RELATED"/>
    <property type="match status" value="1"/>
</dbReference>
<dbReference type="PANTHER" id="PTHR24305">
    <property type="entry name" value="CYTOCHROME P450"/>
    <property type="match status" value="1"/>
</dbReference>
<dbReference type="AlphaFoldDB" id="A0A8H6VJ66"/>
<comment type="similarity">
    <text evidence="1">Belongs to the cytochrome P450 family.</text>
</comment>
<name>A0A8H6VJ66_9PEZI</name>
<dbReference type="InterPro" id="IPR001128">
    <property type="entry name" value="Cyt_P450"/>
</dbReference>
<dbReference type="EMBL" id="JABCIY010000148">
    <property type="protein sequence ID" value="KAF7192387.1"/>
    <property type="molecule type" value="Genomic_DNA"/>
</dbReference>
<organism evidence="4 5">
    <name type="scientific">Pseudocercospora fuligena</name>
    <dbReference type="NCBI Taxonomy" id="685502"/>
    <lineage>
        <taxon>Eukaryota</taxon>
        <taxon>Fungi</taxon>
        <taxon>Dikarya</taxon>
        <taxon>Ascomycota</taxon>
        <taxon>Pezizomycotina</taxon>
        <taxon>Dothideomycetes</taxon>
        <taxon>Dothideomycetidae</taxon>
        <taxon>Mycosphaerellales</taxon>
        <taxon>Mycosphaerellaceae</taxon>
        <taxon>Pseudocercospora</taxon>
    </lineage>
</organism>
<sequence length="266" mass="30187">MISFFQSTLALFATLCTYIFFGVIRLALHKDLRRIPGPFQNRLTNIPLKFKVLSGRRTSYIHRLHQIYGPYVLIAPSEISVSDINGFREIHKIDIIKWWTLMTSDVLSSIAFGEKFGMIEEEEKTQLIRDIEQLMIFVGVRQELPWLWSVIQYIPLPKIGKSEDLFNRLDAASPRPNRGDGSGEYNPAGSDTTAMALTYLVYEVLRHPEVKKRLTADLNTCSEDPGRAELESKPYLQQVIQETLRLHSPVPGSLPRVSRTGAVLGG</sequence>
<keyword evidence="3" id="KW-0472">Membrane</keyword>
<proteinExistence type="inferred from homology"/>
<dbReference type="SUPFAM" id="SSF48264">
    <property type="entry name" value="Cytochrome P450"/>
    <property type="match status" value="1"/>
</dbReference>
<dbReference type="InterPro" id="IPR036396">
    <property type="entry name" value="Cyt_P450_sf"/>
</dbReference>
<comment type="caution">
    <text evidence="4">The sequence shown here is derived from an EMBL/GenBank/DDBJ whole genome shotgun (WGS) entry which is preliminary data.</text>
</comment>
<dbReference type="Gene3D" id="1.10.630.10">
    <property type="entry name" value="Cytochrome P450"/>
    <property type="match status" value="2"/>
</dbReference>
<evidence type="ECO:0000256" key="2">
    <source>
        <dbReference type="ARBA" id="ARBA00023002"/>
    </source>
</evidence>
<dbReference type="GO" id="GO:0016705">
    <property type="term" value="F:oxidoreductase activity, acting on paired donors, with incorporation or reduction of molecular oxygen"/>
    <property type="evidence" value="ECO:0007669"/>
    <property type="project" value="InterPro"/>
</dbReference>
<dbReference type="GO" id="GO:0005506">
    <property type="term" value="F:iron ion binding"/>
    <property type="evidence" value="ECO:0007669"/>
    <property type="project" value="InterPro"/>
</dbReference>
<gene>
    <name evidence="4" type="ORF">HII31_06419</name>
</gene>
<accession>A0A8H6VJ66</accession>
<keyword evidence="2" id="KW-0560">Oxidoreductase</keyword>
<feature type="transmembrane region" description="Helical" evidence="3">
    <location>
        <begin position="6"/>
        <end position="28"/>
    </location>
</feature>
<evidence type="ECO:0000256" key="1">
    <source>
        <dbReference type="ARBA" id="ARBA00010617"/>
    </source>
</evidence>
<evidence type="ECO:0000256" key="3">
    <source>
        <dbReference type="SAM" id="Phobius"/>
    </source>
</evidence>
<evidence type="ECO:0000313" key="4">
    <source>
        <dbReference type="EMBL" id="KAF7192387.1"/>
    </source>
</evidence>
<dbReference type="Proteomes" id="UP000660729">
    <property type="component" value="Unassembled WGS sequence"/>
</dbReference>
<keyword evidence="4" id="KW-0503">Monooxygenase</keyword>